<protein>
    <submittedName>
        <fullName evidence="1">Uncharacterized protein</fullName>
    </submittedName>
</protein>
<feature type="non-terminal residue" evidence="1">
    <location>
        <position position="1"/>
    </location>
</feature>
<reference evidence="1 2" key="1">
    <citation type="journal article" date="2014" name="Nat. Genet.">
        <title>Genome and transcriptome of the porcine whipworm Trichuris suis.</title>
        <authorList>
            <person name="Jex A.R."/>
            <person name="Nejsum P."/>
            <person name="Schwarz E.M."/>
            <person name="Hu L."/>
            <person name="Young N.D."/>
            <person name="Hall R.S."/>
            <person name="Korhonen P.K."/>
            <person name="Liao S."/>
            <person name="Thamsborg S."/>
            <person name="Xia J."/>
            <person name="Xu P."/>
            <person name="Wang S."/>
            <person name="Scheerlinck J.P."/>
            <person name="Hofmann A."/>
            <person name="Sternberg P.W."/>
            <person name="Wang J."/>
            <person name="Gasser R.B."/>
        </authorList>
    </citation>
    <scope>NUCLEOTIDE SEQUENCE [LARGE SCALE GENOMIC DNA]</scope>
    <source>
        <strain evidence="1">DCEP-RM93M</strain>
    </source>
</reference>
<evidence type="ECO:0000313" key="1">
    <source>
        <dbReference type="EMBL" id="KFD54605.1"/>
    </source>
</evidence>
<dbReference type="EMBL" id="KL363206">
    <property type="protein sequence ID" value="KFD54605.1"/>
    <property type="molecule type" value="Genomic_DNA"/>
</dbReference>
<gene>
    <name evidence="1" type="ORF">M513_04550</name>
</gene>
<name>A0A085MBK9_9BILA</name>
<evidence type="ECO:0000313" key="2">
    <source>
        <dbReference type="Proteomes" id="UP000030764"/>
    </source>
</evidence>
<feature type="non-terminal residue" evidence="1">
    <location>
        <position position="102"/>
    </location>
</feature>
<keyword evidence="2" id="KW-1185">Reference proteome</keyword>
<dbReference type="AlphaFoldDB" id="A0A085MBK9"/>
<accession>A0A085MBK9</accession>
<sequence>LLHWFRCWWDCNERTSHPHFDQLSSSETAQRCKDICSLEVSAFALSYCAFRSCTTPSTGNVRRNRTSWPNFLFTRPTYDCQPSAYVLAENGFRDGRMSEALI</sequence>
<proteinExistence type="predicted"/>
<dbReference type="Proteomes" id="UP000030764">
    <property type="component" value="Unassembled WGS sequence"/>
</dbReference>
<organism evidence="1 2">
    <name type="scientific">Trichuris suis</name>
    <name type="common">pig whipworm</name>
    <dbReference type="NCBI Taxonomy" id="68888"/>
    <lineage>
        <taxon>Eukaryota</taxon>
        <taxon>Metazoa</taxon>
        <taxon>Ecdysozoa</taxon>
        <taxon>Nematoda</taxon>
        <taxon>Enoplea</taxon>
        <taxon>Dorylaimia</taxon>
        <taxon>Trichinellida</taxon>
        <taxon>Trichuridae</taxon>
        <taxon>Trichuris</taxon>
    </lineage>
</organism>